<dbReference type="AlphaFoldDB" id="A0A645HC83"/>
<evidence type="ECO:0000313" key="1">
    <source>
        <dbReference type="EMBL" id="MPN33403.1"/>
    </source>
</evidence>
<organism evidence="1">
    <name type="scientific">bioreactor metagenome</name>
    <dbReference type="NCBI Taxonomy" id="1076179"/>
    <lineage>
        <taxon>unclassified sequences</taxon>
        <taxon>metagenomes</taxon>
        <taxon>ecological metagenomes</taxon>
    </lineage>
</organism>
<protein>
    <submittedName>
        <fullName evidence="1">Uncharacterized protein</fullName>
    </submittedName>
</protein>
<comment type="caution">
    <text evidence="1">The sequence shown here is derived from an EMBL/GenBank/DDBJ whole genome shotgun (WGS) entry which is preliminary data.</text>
</comment>
<dbReference type="EMBL" id="VSSQ01085903">
    <property type="protein sequence ID" value="MPN33403.1"/>
    <property type="molecule type" value="Genomic_DNA"/>
</dbReference>
<sequence>MLLHIFDGRANFAGGHRNRRRIAEKLQQAVGLPAVFPGGLQPAFSSQRLEMSEQFGQAHLVDFFQNILVA</sequence>
<accession>A0A645HC83</accession>
<name>A0A645HC83_9ZZZZ</name>
<proteinExistence type="predicted"/>
<reference evidence="1" key="1">
    <citation type="submission" date="2019-08" db="EMBL/GenBank/DDBJ databases">
        <authorList>
            <person name="Kucharzyk K."/>
            <person name="Murdoch R.W."/>
            <person name="Higgins S."/>
            <person name="Loffler F."/>
        </authorList>
    </citation>
    <scope>NUCLEOTIDE SEQUENCE</scope>
</reference>
<gene>
    <name evidence="1" type="ORF">SDC9_180890</name>
</gene>